<feature type="transmembrane region" description="Helical" evidence="12">
    <location>
        <begin position="196"/>
        <end position="218"/>
    </location>
</feature>
<dbReference type="Pfam" id="PF00876">
    <property type="entry name" value="Innexin"/>
    <property type="match status" value="1"/>
</dbReference>
<comment type="function">
    <text evidence="12">Structural component of the gap junctions.</text>
</comment>
<keyword evidence="5 12" id="KW-0812">Transmembrane</keyword>
<evidence type="ECO:0000256" key="1">
    <source>
        <dbReference type="ARBA" id="ARBA00004610"/>
    </source>
</evidence>
<keyword evidence="4" id="KW-1003">Cell membrane</keyword>
<evidence type="ECO:0000256" key="6">
    <source>
        <dbReference type="ARBA" id="ARBA00022868"/>
    </source>
</evidence>
<comment type="subcellular location">
    <subcellularLocation>
        <location evidence="1">Cell junction</location>
        <location evidence="1">Gap junction</location>
    </subcellularLocation>
    <subcellularLocation>
        <location evidence="2 12">Cell membrane</location>
        <topology evidence="2 12">Multi-pass membrane protein</topology>
    </subcellularLocation>
</comment>
<feature type="transmembrane region" description="Helical" evidence="12">
    <location>
        <begin position="290"/>
        <end position="312"/>
    </location>
</feature>
<evidence type="ECO:0000256" key="11">
    <source>
        <dbReference type="ARBA" id="ARBA00023303"/>
    </source>
</evidence>
<dbReference type="PANTHER" id="PTHR11893:SF31">
    <property type="entry name" value="INNEXIN-11"/>
    <property type="match status" value="1"/>
</dbReference>
<evidence type="ECO:0000256" key="13">
    <source>
        <dbReference type="SAM" id="MobiDB-lite"/>
    </source>
</evidence>
<evidence type="ECO:0000256" key="10">
    <source>
        <dbReference type="ARBA" id="ARBA00023136"/>
    </source>
</evidence>
<keyword evidence="6" id="KW-0303">Gap junction</keyword>
<keyword evidence="9 12" id="KW-0406">Ion transport</keyword>
<evidence type="ECO:0000256" key="8">
    <source>
        <dbReference type="ARBA" id="ARBA00022989"/>
    </source>
</evidence>
<organism evidence="14 15">
    <name type="scientific">Panagrellus redivivus</name>
    <name type="common">Microworm</name>
    <dbReference type="NCBI Taxonomy" id="6233"/>
    <lineage>
        <taxon>Eukaryota</taxon>
        <taxon>Metazoa</taxon>
        <taxon>Ecdysozoa</taxon>
        <taxon>Nematoda</taxon>
        <taxon>Chromadorea</taxon>
        <taxon>Rhabditida</taxon>
        <taxon>Tylenchina</taxon>
        <taxon>Panagrolaimomorpha</taxon>
        <taxon>Panagrolaimoidea</taxon>
        <taxon>Panagrolaimidae</taxon>
        <taxon>Panagrellus</taxon>
    </lineage>
</organism>
<evidence type="ECO:0000256" key="7">
    <source>
        <dbReference type="ARBA" id="ARBA00022949"/>
    </source>
</evidence>
<evidence type="ECO:0000256" key="3">
    <source>
        <dbReference type="ARBA" id="ARBA00022448"/>
    </source>
</evidence>
<feature type="compositionally biased region" description="Polar residues" evidence="13">
    <location>
        <begin position="443"/>
        <end position="466"/>
    </location>
</feature>
<evidence type="ECO:0000313" key="15">
    <source>
        <dbReference type="WBParaSite" id="Pan_g1190.t1"/>
    </source>
</evidence>
<dbReference type="GO" id="GO:0034220">
    <property type="term" value="P:monoatomic ion transmembrane transport"/>
    <property type="evidence" value="ECO:0007669"/>
    <property type="project" value="UniProtKB-KW"/>
</dbReference>
<keyword evidence="10 12" id="KW-0472">Membrane</keyword>
<dbReference type="InterPro" id="IPR000990">
    <property type="entry name" value="Innexin"/>
</dbReference>
<protein>
    <recommendedName>
        <fullName evidence="12">Innexin</fullName>
    </recommendedName>
</protein>
<comment type="caution">
    <text evidence="12">Lacks conserved residue(s) required for the propagation of feature annotation.</text>
</comment>
<comment type="similarity">
    <text evidence="12">Belongs to the pannexin family.</text>
</comment>
<evidence type="ECO:0000256" key="12">
    <source>
        <dbReference type="RuleBase" id="RU010713"/>
    </source>
</evidence>
<gene>
    <name evidence="12" type="primary">inx</name>
</gene>
<dbReference type="PROSITE" id="PS51013">
    <property type="entry name" value="PANNEXIN"/>
    <property type="match status" value="1"/>
</dbReference>
<evidence type="ECO:0000256" key="5">
    <source>
        <dbReference type="ARBA" id="ARBA00022692"/>
    </source>
</evidence>
<dbReference type="PRINTS" id="PR01262">
    <property type="entry name" value="INNEXIN"/>
</dbReference>
<sequence>MMIEAVISMMRYLSARKDDDLVDRMNYLYTPNMLLAFSVLISFKQFGGKPIECILPAKFPKSWENYAEQYCWSQDSYFVDPGIDVELIDARERMSLHRRLSYYQWVPFLLLLQAACFRIPCCFWDMVNAASGVKINEIVEKACDHDNVEAEKHNNTIAMLTAHIVRALRFQRRIRGRSILIEEFVRMFNVRYKACFISYMYLFTKWMYLVNIWCQFYFMNWFLRTNTNSWYGFDVVADIINGTPWEASGHFPRVSICDFNIRVVSNMSKYSVQCVLVINIFNEKIFVFFWLWYMILVVSTILSFIYWTIVILTSQIGMSFVKDSLELSDMELNTKDKATNKKIKNFVNDYLRQDGIFILRMISLHAGLITMTDLLVGLFKAYLGIETTEVAHPLPQHETAKQEAYLADRKKSAAEALRKRKHKELDDLTDLPLLHKAVEAATKDTQLGSDPSSKATSPISVVNETDTGSRKSKMSDASTKSI</sequence>
<accession>A0A7E4URB4</accession>
<dbReference type="PANTHER" id="PTHR11893">
    <property type="entry name" value="INNEXIN"/>
    <property type="match status" value="1"/>
</dbReference>
<keyword evidence="3 12" id="KW-0813">Transport</keyword>
<evidence type="ECO:0000256" key="9">
    <source>
        <dbReference type="ARBA" id="ARBA00023065"/>
    </source>
</evidence>
<dbReference type="Proteomes" id="UP000492821">
    <property type="component" value="Unassembled WGS sequence"/>
</dbReference>
<dbReference type="GO" id="GO:0005921">
    <property type="term" value="C:gap junction"/>
    <property type="evidence" value="ECO:0007669"/>
    <property type="project" value="UniProtKB-SubCell"/>
</dbReference>
<reference evidence="14" key="1">
    <citation type="journal article" date="2013" name="Genetics">
        <title>The draft genome and transcriptome of Panagrellus redivivus are shaped by the harsh demands of a free-living lifestyle.</title>
        <authorList>
            <person name="Srinivasan J."/>
            <person name="Dillman A.R."/>
            <person name="Macchietto M.G."/>
            <person name="Heikkinen L."/>
            <person name="Lakso M."/>
            <person name="Fracchia K.M."/>
            <person name="Antoshechkin I."/>
            <person name="Mortazavi A."/>
            <person name="Wong G."/>
            <person name="Sternberg P.W."/>
        </authorList>
    </citation>
    <scope>NUCLEOTIDE SEQUENCE [LARGE SCALE GENOMIC DNA]</scope>
    <source>
        <strain evidence="14">MT8872</strain>
    </source>
</reference>
<keyword evidence="14" id="KW-1185">Reference proteome</keyword>
<reference evidence="15" key="2">
    <citation type="submission" date="2020-10" db="UniProtKB">
        <authorList>
            <consortium name="WormBaseParasite"/>
        </authorList>
    </citation>
    <scope>IDENTIFICATION</scope>
</reference>
<dbReference type="GO" id="GO:0005243">
    <property type="term" value="F:gap junction channel activity"/>
    <property type="evidence" value="ECO:0007669"/>
    <property type="project" value="TreeGrafter"/>
</dbReference>
<proteinExistence type="inferred from homology"/>
<evidence type="ECO:0000256" key="2">
    <source>
        <dbReference type="ARBA" id="ARBA00004651"/>
    </source>
</evidence>
<keyword evidence="8 12" id="KW-1133">Transmembrane helix</keyword>
<dbReference type="AlphaFoldDB" id="A0A7E4URB4"/>
<keyword evidence="11 12" id="KW-0407">Ion channel</keyword>
<evidence type="ECO:0000256" key="4">
    <source>
        <dbReference type="ARBA" id="ARBA00022475"/>
    </source>
</evidence>
<dbReference type="WBParaSite" id="Pan_g1190.t1">
    <property type="protein sequence ID" value="Pan_g1190.t1"/>
    <property type="gene ID" value="Pan_g1190"/>
</dbReference>
<keyword evidence="7" id="KW-0965">Cell junction</keyword>
<feature type="region of interest" description="Disordered" evidence="13">
    <location>
        <begin position="441"/>
        <end position="482"/>
    </location>
</feature>
<evidence type="ECO:0000313" key="14">
    <source>
        <dbReference type="Proteomes" id="UP000492821"/>
    </source>
</evidence>
<name>A0A7E4URB4_PANRE</name>
<dbReference type="GO" id="GO:0005886">
    <property type="term" value="C:plasma membrane"/>
    <property type="evidence" value="ECO:0007669"/>
    <property type="project" value="UniProtKB-SubCell"/>
</dbReference>